<keyword evidence="4 7" id="KW-0547">Nucleotide-binding</keyword>
<evidence type="ECO:0000256" key="4">
    <source>
        <dbReference type="ARBA" id="ARBA00022741"/>
    </source>
</evidence>
<dbReference type="EC" id="2.7.11.1" evidence="2"/>
<feature type="binding site" evidence="7">
    <location>
        <position position="49"/>
    </location>
    <ligand>
        <name>ATP</name>
        <dbReference type="ChEBI" id="CHEBI:30616"/>
    </ligand>
</feature>
<evidence type="ECO:0000259" key="9">
    <source>
        <dbReference type="PROSITE" id="PS50011"/>
    </source>
</evidence>
<dbReference type="InterPro" id="IPR008266">
    <property type="entry name" value="Tyr_kinase_AS"/>
</dbReference>
<dbReference type="PROSITE" id="PS00109">
    <property type="entry name" value="PROTEIN_KINASE_TYR"/>
    <property type="match status" value="1"/>
</dbReference>
<dbReference type="SUPFAM" id="SSF56112">
    <property type="entry name" value="Protein kinase-like (PK-like)"/>
    <property type="match status" value="1"/>
</dbReference>
<dbReference type="InterPro" id="IPR011009">
    <property type="entry name" value="Kinase-like_dom_sf"/>
</dbReference>
<comment type="similarity">
    <text evidence="1">Belongs to the protein kinase superfamily. NEK Ser/Thr protein kinase family. NIMA subfamily.</text>
</comment>
<name>A0A1M5RXZ7_9RHOB</name>
<dbReference type="AlphaFoldDB" id="A0A1M5RXZ7"/>
<organism evidence="10 11">
    <name type="scientific">Marivita hallyeonensis</name>
    <dbReference type="NCBI Taxonomy" id="996342"/>
    <lineage>
        <taxon>Bacteria</taxon>
        <taxon>Pseudomonadati</taxon>
        <taxon>Pseudomonadota</taxon>
        <taxon>Alphaproteobacteria</taxon>
        <taxon>Rhodobacterales</taxon>
        <taxon>Roseobacteraceae</taxon>
        <taxon>Marivita</taxon>
    </lineage>
</organism>
<evidence type="ECO:0000313" key="11">
    <source>
        <dbReference type="Proteomes" id="UP000184221"/>
    </source>
</evidence>
<feature type="compositionally biased region" description="Polar residues" evidence="8">
    <location>
        <begin position="400"/>
        <end position="411"/>
    </location>
</feature>
<dbReference type="InterPro" id="IPR017441">
    <property type="entry name" value="Protein_kinase_ATP_BS"/>
</dbReference>
<evidence type="ECO:0000313" key="10">
    <source>
        <dbReference type="EMBL" id="SHH31054.1"/>
    </source>
</evidence>
<dbReference type="CDD" id="cd14014">
    <property type="entry name" value="STKc_PknB_like"/>
    <property type="match status" value="1"/>
</dbReference>
<dbReference type="Proteomes" id="UP000184221">
    <property type="component" value="Unassembled WGS sequence"/>
</dbReference>
<dbReference type="PANTHER" id="PTHR43671">
    <property type="entry name" value="SERINE/THREONINE-PROTEIN KINASE NEK"/>
    <property type="match status" value="1"/>
</dbReference>
<dbReference type="GO" id="GO:0005524">
    <property type="term" value="F:ATP binding"/>
    <property type="evidence" value="ECO:0007669"/>
    <property type="project" value="UniProtKB-UniRule"/>
</dbReference>
<reference evidence="10 11" key="1">
    <citation type="submission" date="2016-11" db="EMBL/GenBank/DDBJ databases">
        <authorList>
            <person name="Jaros S."/>
            <person name="Januszkiewicz K."/>
            <person name="Wedrychowicz H."/>
        </authorList>
    </citation>
    <scope>NUCLEOTIDE SEQUENCE [LARGE SCALE GENOMIC DNA]</scope>
    <source>
        <strain evidence="10 11">DSM 29431</strain>
    </source>
</reference>
<dbReference type="InterPro" id="IPR050660">
    <property type="entry name" value="NEK_Ser/Thr_kinase"/>
</dbReference>
<dbReference type="PROSITE" id="PS50011">
    <property type="entry name" value="PROTEIN_KINASE_DOM"/>
    <property type="match status" value="1"/>
</dbReference>
<evidence type="ECO:0000256" key="6">
    <source>
        <dbReference type="ARBA" id="ARBA00022840"/>
    </source>
</evidence>
<dbReference type="InterPro" id="IPR000719">
    <property type="entry name" value="Prot_kinase_dom"/>
</dbReference>
<keyword evidence="10" id="KW-0723">Serine/threonine-protein kinase</keyword>
<keyword evidence="5 10" id="KW-0418">Kinase</keyword>
<evidence type="ECO:0000256" key="2">
    <source>
        <dbReference type="ARBA" id="ARBA00012513"/>
    </source>
</evidence>
<dbReference type="GO" id="GO:0004674">
    <property type="term" value="F:protein serine/threonine kinase activity"/>
    <property type="evidence" value="ECO:0007669"/>
    <property type="project" value="UniProtKB-KW"/>
</dbReference>
<dbReference type="PROSITE" id="PS00107">
    <property type="entry name" value="PROTEIN_KINASE_ATP"/>
    <property type="match status" value="1"/>
</dbReference>
<keyword evidence="11" id="KW-1185">Reference proteome</keyword>
<feature type="region of interest" description="Disordered" evidence="8">
    <location>
        <begin position="347"/>
        <end position="370"/>
    </location>
</feature>
<evidence type="ECO:0000256" key="7">
    <source>
        <dbReference type="PROSITE-ProRule" id="PRU10141"/>
    </source>
</evidence>
<evidence type="ECO:0000256" key="3">
    <source>
        <dbReference type="ARBA" id="ARBA00022679"/>
    </source>
</evidence>
<dbReference type="STRING" id="996342.SAMN05443551_1930"/>
<evidence type="ECO:0000256" key="8">
    <source>
        <dbReference type="SAM" id="MobiDB-lite"/>
    </source>
</evidence>
<sequence length="452" mass="50906">MSDETTLNDLPAGTLLLRNQYQIERMLGDGGFGITYLARDSLDRQVVIKECFPEMLCCRQGRNVKARTASEDPRFQSVITNFLKEARRVAKLDHPNIVGVHQVFEENGTAYLAMDFIDGVDLLTLLEDAPEKLTRDVLQKALRDTLKSIKYIHDLEILHRDISPDNLMLDDAGNLTLIDFGAARDNCLRKDRALSALLSVKDGYSPHEFYLDDTDQKKSSDLYSLAATFYHLIIGQAPPDSQRRVAALASGKPDPYQPLAGLTLDFDETLLASIDTCLNIKQSDRLQTADEWLGVLDGTVPRQVQVAPTPAKRHTPKEPTRVRPAQEPAPRVEILVDSIAELVETTNRDVKKSSPKKNRKKKAKEEHFSVSQDSSVKQFVDLFGNPIHDVEAWMREQDELSSSKSIDTPAQSDFDLEDISEQDVNNPLRSLIRAMMPWRTRRKPLTAPTQKT</sequence>
<protein>
    <recommendedName>
        <fullName evidence="2">non-specific serine/threonine protein kinase</fullName>
        <ecNumber evidence="2">2.7.11.1</ecNumber>
    </recommendedName>
</protein>
<evidence type="ECO:0000256" key="5">
    <source>
        <dbReference type="ARBA" id="ARBA00022777"/>
    </source>
</evidence>
<evidence type="ECO:0000256" key="1">
    <source>
        <dbReference type="ARBA" id="ARBA00010886"/>
    </source>
</evidence>
<feature type="region of interest" description="Disordered" evidence="8">
    <location>
        <begin position="400"/>
        <end position="421"/>
    </location>
</feature>
<dbReference type="Gene3D" id="1.10.510.10">
    <property type="entry name" value="Transferase(Phosphotransferase) domain 1"/>
    <property type="match status" value="1"/>
</dbReference>
<proteinExistence type="inferred from homology"/>
<keyword evidence="6 7" id="KW-0067">ATP-binding</keyword>
<dbReference type="RefSeq" id="WP_072777255.1">
    <property type="nucleotide sequence ID" value="NZ_FQXC01000002.1"/>
</dbReference>
<accession>A0A1M5RXZ7</accession>
<dbReference type="Gene3D" id="3.30.200.20">
    <property type="entry name" value="Phosphorylase Kinase, domain 1"/>
    <property type="match status" value="1"/>
</dbReference>
<feature type="region of interest" description="Disordered" evidence="8">
    <location>
        <begin position="306"/>
        <end position="328"/>
    </location>
</feature>
<feature type="domain" description="Protein kinase" evidence="9">
    <location>
        <begin position="21"/>
        <end position="300"/>
    </location>
</feature>
<gene>
    <name evidence="10" type="ORF">SAMN05443551_1930</name>
</gene>
<keyword evidence="3" id="KW-0808">Transferase</keyword>
<dbReference type="Pfam" id="PF00069">
    <property type="entry name" value="Pkinase"/>
    <property type="match status" value="1"/>
</dbReference>
<dbReference type="OrthoDB" id="9801841at2"/>
<dbReference type="EMBL" id="FQXC01000002">
    <property type="protein sequence ID" value="SHH31054.1"/>
    <property type="molecule type" value="Genomic_DNA"/>
</dbReference>
<feature type="compositionally biased region" description="Basic residues" evidence="8">
    <location>
        <begin position="353"/>
        <end position="362"/>
    </location>
</feature>
<dbReference type="PANTHER" id="PTHR43671:SF13">
    <property type="entry name" value="SERINE_THREONINE-PROTEIN KINASE NEK2"/>
    <property type="match status" value="1"/>
</dbReference>